<evidence type="ECO:0000259" key="6">
    <source>
        <dbReference type="Pfam" id="PF01055"/>
    </source>
</evidence>
<dbReference type="OrthoDB" id="176168at2"/>
<keyword evidence="3 4" id="KW-0326">Glycosidase</keyword>
<dbReference type="PROSITE" id="PS00129">
    <property type="entry name" value="GLYCOSYL_HYDROL_F31_1"/>
    <property type="match status" value="1"/>
</dbReference>
<dbReference type="RefSeq" id="WP_146780962.1">
    <property type="nucleotide sequence ID" value="NZ_CP042434.1"/>
</dbReference>
<sequence>MAKNSSCFLFVSVALLLLFVGPATAKAQNAVVPVGNVIHVSQQQNDIHIKTTNAFVRIKLYHPGIIQVQISREDSATDFSYAVVGKPDTEKGLFTMSQNSQDIILKADSLTMQIQKNPFRIAFLTTDNQVINEDEQGLGVSWIGPKVTNYKKMQPGERFIGLGEKTGNLDRKGAAYTNWNEDHFGYSVTQDPLYATIPFFMGIQKGHCYGIFLDNSYQTDFNFGASNDRFASFGARGGVLNYYFFYKNSPAGILKDYTWLTGRMPMPPLWSLGYQQNRYSYYPQTEVMRIAHTLREKRIPADGITLDIHYMQDYKLFTWNKQRFPDPVQMNEALKALGFKTTVIVDPGIKKEQGYPAYESGKKADIFLKYNDGTPYTAEVWPGWCNFPDFTSEKGRDWWQEQVKFFADSKVDGIWNDMNEISTWGQQMPDNILYNYDNHPTTNMEGHNVFGLEMTRASYLGAVKHMKKRPFILTRSGYAGLQRYTAIWTGDNRSEDDHMLAGVRLLNSLGLSGVSFTGMDVGGFTGNPSTDLYIRWMELGAFIPYFRNHTTFNTKAAEPWTFGEEALGIVRNYINLRYQLLPYIYSSFYRSTQDGMPFMRSLAISYPNDAKVYDPQFQNQFLSGPAFMVAPVESGKDFLKVYLPKGQWYNMYNDLLLEGDTERVTELSLQQLPIYIKAGSIIPMQSLIQSTAELPSDTLKIHLYKGQEANSFVYYEDDGSSFDYQKGDFYKRTIRYNPTDHTLSFDKVEGSFQSKFKQIALYLHGFEKMNTLQLNGQSLAVNTTEFSFSADNAPSAALAIANGPEVTPGSTFPKSTVQLVEFPNGAGHIALEFRGRG</sequence>
<evidence type="ECO:0000313" key="11">
    <source>
        <dbReference type="Proteomes" id="UP000321291"/>
    </source>
</evidence>
<dbReference type="GO" id="GO:0030246">
    <property type="term" value="F:carbohydrate binding"/>
    <property type="evidence" value="ECO:0007669"/>
    <property type="project" value="InterPro"/>
</dbReference>
<feature type="domain" description="Glycoside hydrolase family 31 N-terminal" evidence="7">
    <location>
        <begin position="56"/>
        <end position="221"/>
    </location>
</feature>
<gene>
    <name evidence="10" type="ORF">FSB73_07780</name>
</gene>
<evidence type="ECO:0000256" key="1">
    <source>
        <dbReference type="ARBA" id="ARBA00007806"/>
    </source>
</evidence>
<evidence type="ECO:0000313" key="10">
    <source>
        <dbReference type="EMBL" id="QEC71584.1"/>
    </source>
</evidence>
<dbReference type="GO" id="GO:0005975">
    <property type="term" value="P:carbohydrate metabolic process"/>
    <property type="evidence" value="ECO:0007669"/>
    <property type="project" value="InterPro"/>
</dbReference>
<feature type="domain" description="DUF5110" evidence="8">
    <location>
        <begin position="698"/>
        <end position="765"/>
    </location>
</feature>
<evidence type="ECO:0000256" key="3">
    <source>
        <dbReference type="ARBA" id="ARBA00023295"/>
    </source>
</evidence>
<evidence type="ECO:0000259" key="7">
    <source>
        <dbReference type="Pfam" id="PF13802"/>
    </source>
</evidence>
<dbReference type="Pfam" id="PF17137">
    <property type="entry name" value="DUF5110"/>
    <property type="match status" value="1"/>
</dbReference>
<dbReference type="Gene3D" id="2.60.40.1180">
    <property type="entry name" value="Golgi alpha-mannosidase II"/>
    <property type="match status" value="2"/>
</dbReference>
<evidence type="ECO:0000256" key="2">
    <source>
        <dbReference type="ARBA" id="ARBA00022801"/>
    </source>
</evidence>
<feature type="domain" description="Glycoside hydrolase family 31 TIM barrel" evidence="6">
    <location>
        <begin position="265"/>
        <end position="586"/>
    </location>
</feature>
<dbReference type="GO" id="GO:0004553">
    <property type="term" value="F:hydrolase activity, hydrolyzing O-glycosyl compounds"/>
    <property type="evidence" value="ECO:0007669"/>
    <property type="project" value="InterPro"/>
</dbReference>
<dbReference type="KEGG" id="agi:FSB73_07780"/>
<dbReference type="CDD" id="cd14752">
    <property type="entry name" value="GH31_N"/>
    <property type="match status" value="1"/>
</dbReference>
<keyword evidence="2 4" id="KW-0378">Hydrolase</keyword>
<protein>
    <submittedName>
        <fullName evidence="10">Glycoside hydrolase family 31 protein</fullName>
    </submittedName>
</protein>
<comment type="similarity">
    <text evidence="1 4">Belongs to the glycosyl hydrolase 31 family.</text>
</comment>
<dbReference type="InterPro" id="IPR048395">
    <property type="entry name" value="Glyco_hydro_31_C"/>
</dbReference>
<dbReference type="InterPro" id="IPR033403">
    <property type="entry name" value="DUF5110"/>
</dbReference>
<name>A0A5B8VJ60_9BACT</name>
<dbReference type="SUPFAM" id="SSF51011">
    <property type="entry name" value="Glycosyl hydrolase domain"/>
    <property type="match status" value="1"/>
</dbReference>
<dbReference type="Gene3D" id="3.20.20.80">
    <property type="entry name" value="Glycosidases"/>
    <property type="match status" value="1"/>
</dbReference>
<dbReference type="Pfam" id="PF01055">
    <property type="entry name" value="Glyco_hydro_31_2nd"/>
    <property type="match status" value="1"/>
</dbReference>
<dbReference type="InterPro" id="IPR000322">
    <property type="entry name" value="Glyco_hydro_31_TIM"/>
</dbReference>
<dbReference type="InterPro" id="IPR030458">
    <property type="entry name" value="Glyco_hydro_31_AS"/>
</dbReference>
<dbReference type="SUPFAM" id="SSF51445">
    <property type="entry name" value="(Trans)glycosidases"/>
    <property type="match status" value="1"/>
</dbReference>
<feature type="signal peptide" evidence="5">
    <location>
        <begin position="1"/>
        <end position="25"/>
    </location>
</feature>
<dbReference type="InterPro" id="IPR011013">
    <property type="entry name" value="Gal_mutarotase_sf_dom"/>
</dbReference>
<evidence type="ECO:0000259" key="8">
    <source>
        <dbReference type="Pfam" id="PF17137"/>
    </source>
</evidence>
<evidence type="ECO:0000256" key="4">
    <source>
        <dbReference type="RuleBase" id="RU361185"/>
    </source>
</evidence>
<dbReference type="PANTHER" id="PTHR22762:SF166">
    <property type="entry name" value="ALPHA-GLUCOSIDASE"/>
    <property type="match status" value="1"/>
</dbReference>
<keyword evidence="5" id="KW-0732">Signal</keyword>
<accession>A0A5B8VJ60</accession>
<dbReference type="Pfam" id="PF13802">
    <property type="entry name" value="Gal_mutarotas_2"/>
    <property type="match status" value="1"/>
</dbReference>
<feature type="chain" id="PRO_5022686450" evidence="5">
    <location>
        <begin position="26"/>
        <end position="837"/>
    </location>
</feature>
<dbReference type="CDD" id="cd06604">
    <property type="entry name" value="GH31_glucosidase_II_MalA"/>
    <property type="match status" value="1"/>
</dbReference>
<dbReference type="EMBL" id="CP042434">
    <property type="protein sequence ID" value="QEC71584.1"/>
    <property type="molecule type" value="Genomic_DNA"/>
</dbReference>
<proteinExistence type="inferred from homology"/>
<dbReference type="Pfam" id="PF21365">
    <property type="entry name" value="Glyco_hydro_31_3rd"/>
    <property type="match status" value="1"/>
</dbReference>
<dbReference type="PANTHER" id="PTHR22762">
    <property type="entry name" value="ALPHA-GLUCOSIDASE"/>
    <property type="match status" value="1"/>
</dbReference>
<dbReference type="Gene3D" id="2.60.40.1760">
    <property type="entry name" value="glycosyl hydrolase (family 31)"/>
    <property type="match status" value="1"/>
</dbReference>
<dbReference type="AlphaFoldDB" id="A0A5B8VJ60"/>
<evidence type="ECO:0000259" key="9">
    <source>
        <dbReference type="Pfam" id="PF21365"/>
    </source>
</evidence>
<evidence type="ECO:0000256" key="5">
    <source>
        <dbReference type="SAM" id="SignalP"/>
    </source>
</evidence>
<feature type="domain" description="Glycosyl hydrolase family 31 C-terminal" evidence="9">
    <location>
        <begin position="595"/>
        <end position="682"/>
    </location>
</feature>
<organism evidence="10 11">
    <name type="scientific">Arachidicoccus ginsenosidivorans</name>
    <dbReference type="NCBI Taxonomy" id="496057"/>
    <lineage>
        <taxon>Bacteria</taxon>
        <taxon>Pseudomonadati</taxon>
        <taxon>Bacteroidota</taxon>
        <taxon>Chitinophagia</taxon>
        <taxon>Chitinophagales</taxon>
        <taxon>Chitinophagaceae</taxon>
        <taxon>Arachidicoccus</taxon>
    </lineage>
</organism>
<dbReference type="InterPro" id="IPR017853">
    <property type="entry name" value="GH"/>
</dbReference>
<reference evidence="10 11" key="1">
    <citation type="journal article" date="2017" name="Int. J. Syst. Evol. Microbiol.">
        <title>Arachidicoccus ginsenosidivorans sp. nov., with ginsenoside-converting activity isolated from ginseng cultivating soil.</title>
        <authorList>
            <person name="Siddiqi M.Z."/>
            <person name="Aslam Z."/>
            <person name="Im W.T."/>
        </authorList>
    </citation>
    <scope>NUCLEOTIDE SEQUENCE [LARGE SCALE GENOMIC DNA]</scope>
    <source>
        <strain evidence="10 11">Gsoil 809</strain>
    </source>
</reference>
<keyword evidence="11" id="KW-1185">Reference proteome</keyword>
<dbReference type="InterPro" id="IPR025887">
    <property type="entry name" value="Glyco_hydro_31_N_dom"/>
</dbReference>
<dbReference type="InterPro" id="IPR013780">
    <property type="entry name" value="Glyco_hydro_b"/>
</dbReference>
<dbReference type="SUPFAM" id="SSF74650">
    <property type="entry name" value="Galactose mutarotase-like"/>
    <property type="match status" value="1"/>
</dbReference>
<dbReference type="Proteomes" id="UP000321291">
    <property type="component" value="Chromosome"/>
</dbReference>